<dbReference type="OrthoDB" id="10522070at2759"/>
<dbReference type="AlphaFoldDB" id="A0A9W7A8M3"/>
<sequence>MSKKETEPNKGDQGDVPVSDTSPDSFRKLLKYSTHPTPSSFPSLPSYVYNVRIFISTIFGIYLGYLGVTGSKGFTVGLGVTLTLPTMFLERWCKADNEAWEGKLSFQGFMPSVGMLVLMWVWVFNLRWGGGGGGEIVEMVKEKVGEVVEEVVESFDASDVVNDEF</sequence>
<accession>A0A9W7A8M3</accession>
<evidence type="ECO:0000256" key="6">
    <source>
        <dbReference type="ARBA" id="ARBA00023136"/>
    </source>
</evidence>
<evidence type="ECO:0000313" key="9">
    <source>
        <dbReference type="EMBL" id="GMH64628.1"/>
    </source>
</evidence>
<feature type="compositionally biased region" description="Basic and acidic residues" evidence="7">
    <location>
        <begin position="1"/>
        <end position="13"/>
    </location>
</feature>
<dbReference type="InterPro" id="IPR029008">
    <property type="entry name" value="EMC6-like"/>
</dbReference>
<evidence type="ECO:0000256" key="8">
    <source>
        <dbReference type="SAM" id="Phobius"/>
    </source>
</evidence>
<organism evidence="9 10">
    <name type="scientific">Triparma strigata</name>
    <dbReference type="NCBI Taxonomy" id="1606541"/>
    <lineage>
        <taxon>Eukaryota</taxon>
        <taxon>Sar</taxon>
        <taxon>Stramenopiles</taxon>
        <taxon>Ochrophyta</taxon>
        <taxon>Bolidophyceae</taxon>
        <taxon>Parmales</taxon>
        <taxon>Triparmaceae</taxon>
        <taxon>Triparma</taxon>
    </lineage>
</organism>
<evidence type="ECO:0000256" key="1">
    <source>
        <dbReference type="ARBA" id="ARBA00004477"/>
    </source>
</evidence>
<protein>
    <recommendedName>
        <fullName evidence="11">ER membrane protein complex subunit 6</fullName>
    </recommendedName>
</protein>
<dbReference type="EMBL" id="BRXY01000096">
    <property type="protein sequence ID" value="GMH64628.1"/>
    <property type="molecule type" value="Genomic_DNA"/>
</dbReference>
<gene>
    <name evidence="9" type="ORF">TrST_g10095</name>
</gene>
<keyword evidence="4" id="KW-0256">Endoplasmic reticulum</keyword>
<comment type="similarity">
    <text evidence="2">Belongs to the EMC6 family.</text>
</comment>
<keyword evidence="6 8" id="KW-0472">Membrane</keyword>
<keyword evidence="3 8" id="KW-0812">Transmembrane</keyword>
<evidence type="ECO:0000256" key="5">
    <source>
        <dbReference type="ARBA" id="ARBA00022989"/>
    </source>
</evidence>
<evidence type="ECO:0000256" key="2">
    <source>
        <dbReference type="ARBA" id="ARBA00009436"/>
    </source>
</evidence>
<dbReference type="Pfam" id="PF07019">
    <property type="entry name" value="EMC6"/>
    <property type="match status" value="1"/>
</dbReference>
<feature type="transmembrane region" description="Helical" evidence="8">
    <location>
        <begin position="104"/>
        <end position="123"/>
    </location>
</feature>
<proteinExistence type="inferred from homology"/>
<evidence type="ECO:0000256" key="3">
    <source>
        <dbReference type="ARBA" id="ARBA00022692"/>
    </source>
</evidence>
<evidence type="ECO:0000256" key="4">
    <source>
        <dbReference type="ARBA" id="ARBA00022824"/>
    </source>
</evidence>
<name>A0A9W7A8M3_9STRA</name>
<evidence type="ECO:0008006" key="11">
    <source>
        <dbReference type="Google" id="ProtNLM"/>
    </source>
</evidence>
<keyword evidence="5 8" id="KW-1133">Transmembrane helix</keyword>
<feature type="region of interest" description="Disordered" evidence="7">
    <location>
        <begin position="1"/>
        <end position="23"/>
    </location>
</feature>
<dbReference type="Proteomes" id="UP001165085">
    <property type="component" value="Unassembled WGS sequence"/>
</dbReference>
<dbReference type="GO" id="GO:0005789">
    <property type="term" value="C:endoplasmic reticulum membrane"/>
    <property type="evidence" value="ECO:0007669"/>
    <property type="project" value="UniProtKB-SubCell"/>
</dbReference>
<comment type="subcellular location">
    <subcellularLocation>
        <location evidence="1">Endoplasmic reticulum membrane</location>
        <topology evidence="1">Multi-pass membrane protein</topology>
    </subcellularLocation>
</comment>
<evidence type="ECO:0000256" key="7">
    <source>
        <dbReference type="SAM" id="MobiDB-lite"/>
    </source>
</evidence>
<evidence type="ECO:0000313" key="10">
    <source>
        <dbReference type="Proteomes" id="UP001165085"/>
    </source>
</evidence>
<reference evidence="10" key="1">
    <citation type="journal article" date="2023" name="Commun. Biol.">
        <title>Genome analysis of Parmales, the sister group of diatoms, reveals the evolutionary specialization of diatoms from phago-mixotrophs to photoautotrophs.</title>
        <authorList>
            <person name="Ban H."/>
            <person name="Sato S."/>
            <person name="Yoshikawa S."/>
            <person name="Yamada K."/>
            <person name="Nakamura Y."/>
            <person name="Ichinomiya M."/>
            <person name="Sato N."/>
            <person name="Blanc-Mathieu R."/>
            <person name="Endo H."/>
            <person name="Kuwata A."/>
            <person name="Ogata H."/>
        </authorList>
    </citation>
    <scope>NUCLEOTIDE SEQUENCE [LARGE SCALE GENOMIC DNA]</scope>
    <source>
        <strain evidence="10">NIES 3701</strain>
    </source>
</reference>
<comment type="caution">
    <text evidence="9">The sequence shown here is derived from an EMBL/GenBank/DDBJ whole genome shotgun (WGS) entry which is preliminary data.</text>
</comment>
<keyword evidence="10" id="KW-1185">Reference proteome</keyword>